<organism evidence="3 4">
    <name type="scientific">Umbelopsis vinacea</name>
    <dbReference type="NCBI Taxonomy" id="44442"/>
    <lineage>
        <taxon>Eukaryota</taxon>
        <taxon>Fungi</taxon>
        <taxon>Fungi incertae sedis</taxon>
        <taxon>Mucoromycota</taxon>
        <taxon>Mucoromycotina</taxon>
        <taxon>Umbelopsidomycetes</taxon>
        <taxon>Umbelopsidales</taxon>
        <taxon>Umbelopsidaceae</taxon>
        <taxon>Umbelopsis</taxon>
    </lineage>
</organism>
<proteinExistence type="predicted"/>
<dbReference type="PIRSF" id="PIRSF014753">
    <property type="entry name" value="UCP014753"/>
    <property type="match status" value="1"/>
</dbReference>
<dbReference type="Pfam" id="PF20938">
    <property type="entry name" value="DUF2264_C"/>
    <property type="match status" value="1"/>
</dbReference>
<dbReference type="InterPro" id="IPR016624">
    <property type="entry name" value="UCP014753"/>
</dbReference>
<evidence type="ECO:0000313" key="3">
    <source>
        <dbReference type="EMBL" id="KAG2188668.1"/>
    </source>
</evidence>
<dbReference type="Proteomes" id="UP000612746">
    <property type="component" value="Unassembled WGS sequence"/>
</dbReference>
<protein>
    <recommendedName>
        <fullName evidence="5">DUF2264 domain-containing protein</fullName>
    </recommendedName>
</protein>
<dbReference type="OrthoDB" id="5150166at2759"/>
<dbReference type="AlphaFoldDB" id="A0A8H7QBK1"/>
<feature type="domain" description="DUF2264" evidence="2">
    <location>
        <begin position="367"/>
        <end position="596"/>
    </location>
</feature>
<keyword evidence="4" id="KW-1185">Reference proteome</keyword>
<dbReference type="InterPro" id="IPR049237">
    <property type="entry name" value="DUF2264_C"/>
</dbReference>
<accession>A0A8H7QBK1</accession>
<dbReference type="EMBL" id="JAEPRA010000001">
    <property type="protein sequence ID" value="KAG2188668.1"/>
    <property type="molecule type" value="Genomic_DNA"/>
</dbReference>
<feature type="domain" description="DUF2264" evidence="1">
    <location>
        <begin position="19"/>
        <end position="361"/>
    </location>
</feature>
<evidence type="ECO:0000313" key="4">
    <source>
        <dbReference type="Proteomes" id="UP000612746"/>
    </source>
</evidence>
<dbReference type="PANTHER" id="PTHR35339">
    <property type="entry name" value="LINALOOL DEHYDRATASE_ISOMERASE DOMAIN-CONTAINING PROTEIN"/>
    <property type="match status" value="1"/>
</dbReference>
<reference evidence="3" key="1">
    <citation type="submission" date="2020-12" db="EMBL/GenBank/DDBJ databases">
        <title>Metabolic potential, ecology and presence of endohyphal bacteria is reflected in genomic diversity of Mucoromycotina.</title>
        <authorList>
            <person name="Muszewska A."/>
            <person name="Okrasinska A."/>
            <person name="Steczkiewicz K."/>
            <person name="Drgas O."/>
            <person name="Orlowska M."/>
            <person name="Perlinska-Lenart U."/>
            <person name="Aleksandrzak-Piekarczyk T."/>
            <person name="Szatraj K."/>
            <person name="Zielenkiewicz U."/>
            <person name="Pilsyk S."/>
            <person name="Malc E."/>
            <person name="Mieczkowski P."/>
            <person name="Kruszewska J.S."/>
            <person name="Biernat P."/>
            <person name="Pawlowska J."/>
        </authorList>
    </citation>
    <scope>NUCLEOTIDE SEQUENCE</scope>
    <source>
        <strain evidence="3">WA0000051536</strain>
    </source>
</reference>
<dbReference type="PANTHER" id="PTHR35339:SF4">
    <property type="entry name" value="LINALOOL DEHYDRATASE_ISOMERASE DOMAIN-CONTAINING PROTEIN"/>
    <property type="match status" value="1"/>
</dbReference>
<sequence length="614" mass="69761">MATFDNTHFSPIGNRRLETKEDLQDAFKATFEPLLPAFSTGAARVRVEQGGAHFDDAAADLEGFARPLWGIVPFVAGGGKFEHWDLYHRGLTNGTDPDHPEYWGTVGDRDQRQVELAAIGFAMALIPEQFWEPLSEKAKENMVVYLRHGRDMDYPICNWRFFRVLVDLGLKTVGAQYDVKMTKEYLDDVDSYYLGDGYYGDGVEKFKMDYYNPWAFHFYGLIYAKVCPEDSERQKRYRERTRIFAEQFQHWFADDGSCIPFGRSLVYRFACGSYWAALAFADEEALPWGVIKGLYMRHMRWWTKQPISRLNSGVLSLGYAYPNSFVCENYNSPQSPYWAMKAFLPLALPSTHPFWTAQELPASSAPASLPIPGMVISHYPKNTVALMSGPQHFRDTVRFQAEKYCKFAYSTRYGFSIDANAKNFDSASFDSMIGFSEDGIHYRIRESTQARIHEDKLYSTWSPWEDVSIETWLIPQGKWHIRVHRIESGRRLDSMEGGFAISKTDAAGKINKSELPDRSYAANAEDFSGMVNLSTNRKARIHVPESNSNLMAQKTILPQLLGEIAAGSTTLFACAVLAMPDTQVANSDWKAVPEMPSEEELEAIKNLSKPVFGE</sequence>
<dbReference type="Pfam" id="PF10022">
    <property type="entry name" value="DUF2264"/>
    <property type="match status" value="1"/>
</dbReference>
<gene>
    <name evidence="3" type="ORF">INT44_003807</name>
</gene>
<dbReference type="InterPro" id="IPR049349">
    <property type="entry name" value="DUF2264_N"/>
</dbReference>
<name>A0A8H7QBK1_9FUNG</name>
<evidence type="ECO:0000259" key="1">
    <source>
        <dbReference type="Pfam" id="PF10022"/>
    </source>
</evidence>
<evidence type="ECO:0008006" key="5">
    <source>
        <dbReference type="Google" id="ProtNLM"/>
    </source>
</evidence>
<evidence type="ECO:0000259" key="2">
    <source>
        <dbReference type="Pfam" id="PF20938"/>
    </source>
</evidence>
<comment type="caution">
    <text evidence="3">The sequence shown here is derived from an EMBL/GenBank/DDBJ whole genome shotgun (WGS) entry which is preliminary data.</text>
</comment>